<name>A0ABU7GGC2_9SPHN</name>
<evidence type="ECO:0000313" key="1">
    <source>
        <dbReference type="EMBL" id="MEE1877980.1"/>
    </source>
</evidence>
<evidence type="ECO:0008006" key="3">
    <source>
        <dbReference type="Google" id="ProtNLM"/>
    </source>
</evidence>
<protein>
    <recommendedName>
        <fullName evidence="3">Cupin</fullName>
    </recommendedName>
</protein>
<dbReference type="InterPro" id="IPR011051">
    <property type="entry name" value="RmlC_Cupin_sf"/>
</dbReference>
<keyword evidence="2" id="KW-1185">Reference proteome</keyword>
<dbReference type="InterPro" id="IPR014710">
    <property type="entry name" value="RmlC-like_jellyroll"/>
</dbReference>
<dbReference type="Proteomes" id="UP001343492">
    <property type="component" value="Unassembled WGS sequence"/>
</dbReference>
<evidence type="ECO:0000313" key="2">
    <source>
        <dbReference type="Proteomes" id="UP001343492"/>
    </source>
</evidence>
<organism evidence="1 2">
    <name type="scientific">Altererythrobacter litoralis</name>
    <dbReference type="NCBI Taxonomy" id="3113904"/>
    <lineage>
        <taxon>Bacteria</taxon>
        <taxon>Pseudomonadati</taxon>
        <taxon>Pseudomonadota</taxon>
        <taxon>Alphaproteobacteria</taxon>
        <taxon>Sphingomonadales</taxon>
        <taxon>Erythrobacteraceae</taxon>
        <taxon>Altererythrobacter</taxon>
    </lineage>
</organism>
<dbReference type="SUPFAM" id="SSF51182">
    <property type="entry name" value="RmlC-like cupins"/>
    <property type="match status" value="1"/>
</dbReference>
<proteinExistence type="predicted"/>
<dbReference type="EMBL" id="JAZDQV010000009">
    <property type="protein sequence ID" value="MEE1877980.1"/>
    <property type="molecule type" value="Genomic_DNA"/>
</dbReference>
<sequence length="183" mass="20502">MKFSREGFLEDCLAARRRDGMPAVRELLKEAVREPAAILAELGDPTEAKLDVFHNSSELTIFAAHWTPRMNLLPHDHQMEALIGIYTGREDNILWRRTEGGIEAVKARCLFAGDVVGLGADAIHSVTNPLPRFTGGIHIYDGDFFATERHQWDPETLEEEPSDGATISKIFAEENRRYRAANG</sequence>
<gene>
    <name evidence="1" type="ORF">VRS74_09825</name>
</gene>
<dbReference type="Gene3D" id="2.60.120.10">
    <property type="entry name" value="Jelly Rolls"/>
    <property type="match status" value="1"/>
</dbReference>
<dbReference type="RefSeq" id="WP_354145086.1">
    <property type="nucleotide sequence ID" value="NZ_JAZDQV010000009.1"/>
</dbReference>
<reference evidence="1 2" key="1">
    <citation type="submission" date="2024-01" db="EMBL/GenBank/DDBJ databases">
        <title>The genome sequence of Erythrobacteraceae sp. strain 1XM1-14.</title>
        <authorList>
            <person name="Liu Y."/>
        </authorList>
    </citation>
    <scope>NUCLEOTIDE SEQUENCE [LARGE SCALE GENOMIC DNA]</scope>
    <source>
        <strain evidence="1 2">1XM1-14</strain>
    </source>
</reference>
<comment type="caution">
    <text evidence="1">The sequence shown here is derived from an EMBL/GenBank/DDBJ whole genome shotgun (WGS) entry which is preliminary data.</text>
</comment>
<accession>A0ABU7GGC2</accession>